<keyword evidence="8" id="KW-1185">Reference proteome</keyword>
<dbReference type="Proteomes" id="UP000070409">
    <property type="component" value="Unassembled WGS sequence"/>
</dbReference>
<dbReference type="InterPro" id="IPR013752">
    <property type="entry name" value="KPA_reductase"/>
</dbReference>
<dbReference type="EMBL" id="LSRE01000008">
    <property type="protein sequence ID" value="KXP00042.1"/>
    <property type="molecule type" value="Genomic_DNA"/>
</dbReference>
<organism evidence="7 8">
    <name type="scientific">Tsukamurella pseudospumae</name>
    <dbReference type="NCBI Taxonomy" id="239498"/>
    <lineage>
        <taxon>Bacteria</taxon>
        <taxon>Bacillati</taxon>
        <taxon>Actinomycetota</taxon>
        <taxon>Actinomycetes</taxon>
        <taxon>Mycobacteriales</taxon>
        <taxon>Tsukamurellaceae</taxon>
        <taxon>Tsukamurella</taxon>
    </lineage>
</organism>
<name>A0A137ZPB9_9ACTN</name>
<accession>A0A137ZPB9</accession>
<dbReference type="NCBIfam" id="TIGR00745">
    <property type="entry name" value="apbA_panE"/>
    <property type="match status" value="1"/>
</dbReference>
<reference evidence="7 8" key="1">
    <citation type="submission" date="2016-02" db="EMBL/GenBank/DDBJ databases">
        <authorList>
            <person name="Teng J.L."/>
            <person name="Tang Y."/>
            <person name="Huang Y."/>
            <person name="Guo F."/>
            <person name="Wei W."/>
            <person name="Chen J.H."/>
            <person name="Wong S.Y."/>
            <person name="Lau S.K."/>
            <person name="Woo P.C."/>
        </authorList>
    </citation>
    <scope>NUCLEOTIDE SEQUENCE [LARGE SCALE GENOMIC DNA]</scope>
    <source>
        <strain evidence="7 8">JCM 13375</strain>
    </source>
</reference>
<dbReference type="InterPro" id="IPR036291">
    <property type="entry name" value="NAD(P)-bd_dom_sf"/>
</dbReference>
<dbReference type="PANTHER" id="PTHR21708:SF26">
    <property type="entry name" value="2-DEHYDROPANTOATE 2-REDUCTASE"/>
    <property type="match status" value="1"/>
</dbReference>
<evidence type="ECO:0000256" key="4">
    <source>
        <dbReference type="RuleBase" id="RU362068"/>
    </source>
</evidence>
<dbReference type="SUPFAM" id="SSF51735">
    <property type="entry name" value="NAD(P)-binding Rossmann-fold domains"/>
    <property type="match status" value="1"/>
</dbReference>
<proteinExistence type="inferred from homology"/>
<feature type="domain" description="Ketopantoate reductase C-terminal" evidence="6">
    <location>
        <begin position="171"/>
        <end position="292"/>
    </location>
</feature>
<dbReference type="SUPFAM" id="SSF48179">
    <property type="entry name" value="6-phosphogluconate dehydrogenase C-terminal domain-like"/>
    <property type="match status" value="1"/>
</dbReference>
<evidence type="ECO:0000313" key="8">
    <source>
        <dbReference type="Proteomes" id="UP000070409"/>
    </source>
</evidence>
<keyword evidence="3 4" id="KW-0560">Oxidoreductase</keyword>
<evidence type="ECO:0000256" key="1">
    <source>
        <dbReference type="ARBA" id="ARBA00007870"/>
    </source>
</evidence>
<evidence type="ECO:0000259" key="6">
    <source>
        <dbReference type="Pfam" id="PF08546"/>
    </source>
</evidence>
<keyword evidence="4" id="KW-0566">Pantothenate biosynthesis</keyword>
<sequence>MRILIVGAGATGGAFGTRLIEAGRDVTFLVRPARAALLRRDGLRFTDPSGTRTLRVGVRTADELAAAPEAFDLVVITVKAPALEAAIADVAPAVGDGTVVLPVLNGMAHVDRLEQAFGSRVLGGLAMIVATLDDGAVVQMNDWSAITIGDGAPAVAEALDVPGIRLTVEDDIVGAMWAKWAFIAASGIDCCLFRSAAGPVIRAGGEPQVRALIAETEGVAAAAGHPVPAASHERTVGTLVDADSTMTSSLYRDLVAGLPHEAEQILGDLAVRARELGVATPLLDLTLVQVRADALQRAGS</sequence>
<gene>
    <name evidence="7" type="ORF">AXK61_15695</name>
</gene>
<evidence type="ECO:0000313" key="7">
    <source>
        <dbReference type="EMBL" id="KXP00042.1"/>
    </source>
</evidence>
<dbReference type="InterPro" id="IPR008927">
    <property type="entry name" value="6-PGluconate_DH-like_C_sf"/>
</dbReference>
<protein>
    <recommendedName>
        <fullName evidence="4">2-dehydropantoate 2-reductase</fullName>
        <ecNumber evidence="4">1.1.1.169</ecNumber>
    </recommendedName>
    <alternativeName>
        <fullName evidence="4">Ketopantoate reductase</fullName>
    </alternativeName>
</protein>
<evidence type="ECO:0000259" key="5">
    <source>
        <dbReference type="Pfam" id="PF02558"/>
    </source>
</evidence>
<keyword evidence="2 4" id="KW-0521">NADP</keyword>
<comment type="similarity">
    <text evidence="1 4">Belongs to the ketopantoate reductase family.</text>
</comment>
<comment type="pathway">
    <text evidence="4">Cofactor biosynthesis; (R)-pantothenate biosynthesis; (R)-pantoate from 3-methyl-2-oxobutanoate: step 2/2.</text>
</comment>
<dbReference type="RefSeq" id="WP_068744207.1">
    <property type="nucleotide sequence ID" value="NZ_LSRE01000008.1"/>
</dbReference>
<dbReference type="InterPro" id="IPR013332">
    <property type="entry name" value="KPR_N"/>
</dbReference>
<dbReference type="Gene3D" id="1.10.1040.10">
    <property type="entry name" value="N-(1-d-carboxylethyl)-l-norvaline Dehydrogenase, domain 2"/>
    <property type="match status" value="1"/>
</dbReference>
<comment type="caution">
    <text evidence="7">The sequence shown here is derived from an EMBL/GenBank/DDBJ whole genome shotgun (WGS) entry which is preliminary data.</text>
</comment>
<dbReference type="Pfam" id="PF02558">
    <property type="entry name" value="ApbA"/>
    <property type="match status" value="1"/>
</dbReference>
<dbReference type="EC" id="1.1.1.169" evidence="4"/>
<feature type="domain" description="Ketopantoate reductase N-terminal" evidence="5">
    <location>
        <begin position="3"/>
        <end position="151"/>
    </location>
</feature>
<evidence type="ECO:0000256" key="2">
    <source>
        <dbReference type="ARBA" id="ARBA00022857"/>
    </source>
</evidence>
<dbReference type="Pfam" id="PF08546">
    <property type="entry name" value="ApbA_C"/>
    <property type="match status" value="1"/>
</dbReference>
<dbReference type="PANTHER" id="PTHR21708">
    <property type="entry name" value="PROBABLE 2-DEHYDROPANTOATE 2-REDUCTASE"/>
    <property type="match status" value="1"/>
</dbReference>
<dbReference type="InterPro" id="IPR051402">
    <property type="entry name" value="KPR-Related"/>
</dbReference>
<dbReference type="Gene3D" id="3.40.50.720">
    <property type="entry name" value="NAD(P)-binding Rossmann-like Domain"/>
    <property type="match status" value="1"/>
</dbReference>
<comment type="catalytic activity">
    <reaction evidence="4">
        <text>(R)-pantoate + NADP(+) = 2-dehydropantoate + NADPH + H(+)</text>
        <dbReference type="Rhea" id="RHEA:16233"/>
        <dbReference type="ChEBI" id="CHEBI:11561"/>
        <dbReference type="ChEBI" id="CHEBI:15378"/>
        <dbReference type="ChEBI" id="CHEBI:15980"/>
        <dbReference type="ChEBI" id="CHEBI:57783"/>
        <dbReference type="ChEBI" id="CHEBI:58349"/>
        <dbReference type="EC" id="1.1.1.169"/>
    </reaction>
</comment>
<dbReference type="InterPro" id="IPR013328">
    <property type="entry name" value="6PGD_dom2"/>
</dbReference>
<dbReference type="InterPro" id="IPR003710">
    <property type="entry name" value="ApbA"/>
</dbReference>
<comment type="function">
    <text evidence="4">Catalyzes the NADPH-dependent reduction of ketopantoate into pantoic acid.</text>
</comment>
<evidence type="ECO:0000256" key="3">
    <source>
        <dbReference type="ARBA" id="ARBA00023002"/>
    </source>
</evidence>